<dbReference type="PANTHER" id="PTHR12526:SF630">
    <property type="entry name" value="GLYCOSYLTRANSFERASE"/>
    <property type="match status" value="1"/>
</dbReference>
<name>A0A554XC06_9BURK</name>
<evidence type="ECO:0000313" key="4">
    <source>
        <dbReference type="Proteomes" id="UP000317763"/>
    </source>
</evidence>
<dbReference type="InterPro" id="IPR001296">
    <property type="entry name" value="Glyco_trans_1"/>
</dbReference>
<dbReference type="EC" id="2.4.-.-" evidence="3"/>
<dbReference type="InterPro" id="IPR028098">
    <property type="entry name" value="Glyco_trans_4-like_N"/>
</dbReference>
<dbReference type="RefSeq" id="WP_143897435.1">
    <property type="nucleotide sequence ID" value="NZ_CP083911.1"/>
</dbReference>
<keyword evidence="3" id="KW-0808">Transferase</keyword>
<dbReference type="GO" id="GO:0016757">
    <property type="term" value="F:glycosyltransferase activity"/>
    <property type="evidence" value="ECO:0007669"/>
    <property type="project" value="UniProtKB-KW"/>
</dbReference>
<dbReference type="EMBL" id="VJOM01000004">
    <property type="protein sequence ID" value="TSE33365.1"/>
    <property type="molecule type" value="Genomic_DNA"/>
</dbReference>
<comment type="caution">
    <text evidence="3">The sequence shown here is derived from an EMBL/GenBank/DDBJ whole genome shotgun (WGS) entry which is preliminary data.</text>
</comment>
<dbReference type="Proteomes" id="UP000317763">
    <property type="component" value="Unassembled WGS sequence"/>
</dbReference>
<dbReference type="SUPFAM" id="SSF53756">
    <property type="entry name" value="UDP-Glycosyltransferase/glycogen phosphorylase"/>
    <property type="match status" value="1"/>
</dbReference>
<feature type="domain" description="Glycosyl transferase family 1" evidence="1">
    <location>
        <begin position="190"/>
        <end position="348"/>
    </location>
</feature>
<proteinExistence type="predicted"/>
<organism evidence="3 4">
    <name type="scientific">Tepidimonas taiwanensis</name>
    <dbReference type="NCBI Taxonomy" id="307486"/>
    <lineage>
        <taxon>Bacteria</taxon>
        <taxon>Pseudomonadati</taxon>
        <taxon>Pseudomonadota</taxon>
        <taxon>Betaproteobacteria</taxon>
        <taxon>Burkholderiales</taxon>
        <taxon>Tepidimonas</taxon>
    </lineage>
</organism>
<keyword evidence="3" id="KW-0328">Glycosyltransferase</keyword>
<protein>
    <submittedName>
        <fullName evidence="3">Putative glycosyltransferase EpsD</fullName>
        <ecNumber evidence="3">2.4.-.-</ecNumber>
    </submittedName>
</protein>
<dbReference type="AlphaFoldDB" id="A0A554XC06"/>
<gene>
    <name evidence="3" type="primary">epsD</name>
    <name evidence="3" type="ORF">Ttaiw_00618</name>
</gene>
<dbReference type="OrthoDB" id="832722at2"/>
<dbReference type="Pfam" id="PF00534">
    <property type="entry name" value="Glycos_transf_1"/>
    <property type="match status" value="1"/>
</dbReference>
<accession>A0A554XC06</accession>
<keyword evidence="4" id="KW-1185">Reference proteome</keyword>
<dbReference type="PANTHER" id="PTHR12526">
    <property type="entry name" value="GLYCOSYLTRANSFERASE"/>
    <property type="match status" value="1"/>
</dbReference>
<evidence type="ECO:0000259" key="1">
    <source>
        <dbReference type="Pfam" id="PF00534"/>
    </source>
</evidence>
<reference evidence="3 4" key="1">
    <citation type="submission" date="2019-07" db="EMBL/GenBank/DDBJ databases">
        <title>Tepidimonas taiwanensis I1-1 draft genome.</title>
        <authorList>
            <person name="Da Costa M.S."/>
            <person name="Froufe H.J.C."/>
            <person name="Egas C."/>
            <person name="Albuquerque L."/>
        </authorList>
    </citation>
    <scope>NUCLEOTIDE SEQUENCE [LARGE SCALE GENOMIC DNA]</scope>
    <source>
        <strain evidence="3 4">I1-1</strain>
    </source>
</reference>
<evidence type="ECO:0000313" key="3">
    <source>
        <dbReference type="EMBL" id="TSE33365.1"/>
    </source>
</evidence>
<feature type="domain" description="Glycosyltransferase subfamily 4-like N-terminal" evidence="2">
    <location>
        <begin position="30"/>
        <end position="183"/>
    </location>
</feature>
<evidence type="ECO:0000259" key="2">
    <source>
        <dbReference type="Pfam" id="PF13439"/>
    </source>
</evidence>
<dbReference type="Pfam" id="PF13439">
    <property type="entry name" value="Glyco_transf_4"/>
    <property type="match status" value="1"/>
</dbReference>
<dbReference type="Gene3D" id="3.40.50.2000">
    <property type="entry name" value="Glycogen Phosphorylase B"/>
    <property type="match status" value="2"/>
</dbReference>
<dbReference type="STRING" id="307486.GCA_000807215_00112"/>
<sequence length="388" mass="43228">MQAPREPSPSATGTARRLKILHFVTGGFSGATQVALDLCQTDGQQETLLVLRRRSQDISNRVAELHRRGLAVETVPRRPHAYAVWRLWQICRAWQPDILVAHGFSDHLWGRYAGWLAGVPHLVHVEHNVRERYTWWRLRQSIWLARRTDAIVAVSDAVHNALIRLGHPADRCVTIHNGIDTQRWGHGLPWGERESAVVMAARFARQKDHETLIRAARLLMDRGTPMIIYLAGGGSRRWRLRAERLAERLGVTPWVRFLGATDALPTLYGRVRYCVLSTHYEGLALSLLEGMASGCCAIGSAVEGVREIIDHGQTGLLVPPKDPHALADALAGLVATPHEGQRLADAGQRVVRTRFDRRLMLQRYTNLFAGLAGNPFNGTASPDRSAAS</sequence>